<accession>A0AAV1CR41</accession>
<dbReference type="Proteomes" id="UP001161247">
    <property type="component" value="Chromosome 3"/>
</dbReference>
<gene>
    <name evidence="9" type="ORF">OLC1_LOCUS8221</name>
</gene>
<dbReference type="InterPro" id="IPR007507">
    <property type="entry name" value="Glycos_transf_N"/>
</dbReference>
<keyword evidence="3" id="KW-0808">Transferase</keyword>
<feature type="site" description="Transition state stabilizer" evidence="7">
    <location>
        <position position="138"/>
    </location>
</feature>
<evidence type="ECO:0000256" key="6">
    <source>
        <dbReference type="PIRSR" id="PIRSR639901-1"/>
    </source>
</evidence>
<dbReference type="FunFam" id="3.40.50.2000:FF:000032">
    <property type="entry name" value="3-deoxy-D-manno-octulosonic acid transferase"/>
    <property type="match status" value="1"/>
</dbReference>
<feature type="active site" description="Proton acceptor" evidence="6">
    <location>
        <position position="68"/>
    </location>
</feature>
<evidence type="ECO:0000313" key="10">
    <source>
        <dbReference type="Proteomes" id="UP001161247"/>
    </source>
</evidence>
<dbReference type="GO" id="GO:0043842">
    <property type="term" value="F:Kdo transferase activity"/>
    <property type="evidence" value="ECO:0007669"/>
    <property type="project" value="UniProtKB-EC"/>
</dbReference>
<dbReference type="InterPro" id="IPR038107">
    <property type="entry name" value="Glycos_transf_N_sf"/>
</dbReference>
<dbReference type="AlphaFoldDB" id="A0AAV1CR41"/>
<dbReference type="EMBL" id="OX459120">
    <property type="protein sequence ID" value="CAI9097846.1"/>
    <property type="molecule type" value="Genomic_DNA"/>
</dbReference>
<evidence type="ECO:0000256" key="2">
    <source>
        <dbReference type="ARBA" id="ARBA00012621"/>
    </source>
</evidence>
<evidence type="ECO:0000259" key="8">
    <source>
        <dbReference type="Pfam" id="PF04413"/>
    </source>
</evidence>
<protein>
    <recommendedName>
        <fullName evidence="2">lipid IVA 3-deoxy-D-manno-octulosonic acid transferase</fullName>
        <ecNumber evidence="2">2.4.99.12</ecNumber>
    </recommendedName>
    <alternativeName>
        <fullName evidence="4">Lipid IV(A) 3-deoxy-D-manno-octulosonic acid transferase</fullName>
    </alternativeName>
</protein>
<dbReference type="InterPro" id="IPR039901">
    <property type="entry name" value="Kdotransferase"/>
</dbReference>
<evidence type="ECO:0000256" key="7">
    <source>
        <dbReference type="PIRSR" id="PIRSR639901-2"/>
    </source>
</evidence>
<keyword evidence="10" id="KW-1185">Reference proteome</keyword>
<feature type="domain" description="3-deoxy-D-manno-octulosonic-acid transferase N-terminal" evidence="8">
    <location>
        <begin position="41"/>
        <end position="220"/>
    </location>
</feature>
<evidence type="ECO:0000256" key="3">
    <source>
        <dbReference type="ARBA" id="ARBA00022679"/>
    </source>
</evidence>
<evidence type="ECO:0000256" key="5">
    <source>
        <dbReference type="ARBA" id="ARBA00049183"/>
    </source>
</evidence>
<dbReference type="Gene3D" id="3.40.50.2000">
    <property type="entry name" value="Glycogen Phosphorylase B"/>
    <property type="match status" value="1"/>
</dbReference>
<reference evidence="9" key="1">
    <citation type="submission" date="2023-03" db="EMBL/GenBank/DDBJ databases">
        <authorList>
            <person name="Julca I."/>
        </authorList>
    </citation>
    <scope>NUCLEOTIDE SEQUENCE</scope>
</reference>
<dbReference type="EC" id="2.4.99.12" evidence="2"/>
<name>A0AAV1CR41_OLDCO</name>
<comment type="similarity">
    <text evidence="1">Belongs to the glycosyltransferase group 1 family. Glycosyltransferase 30 subfamily.</text>
</comment>
<evidence type="ECO:0000256" key="4">
    <source>
        <dbReference type="ARBA" id="ARBA00031445"/>
    </source>
</evidence>
<evidence type="ECO:0000256" key="1">
    <source>
        <dbReference type="ARBA" id="ARBA00006380"/>
    </source>
</evidence>
<dbReference type="PANTHER" id="PTHR42755">
    <property type="entry name" value="3-DEOXY-MANNO-OCTULOSONATE CYTIDYLYLTRANSFERASE"/>
    <property type="match status" value="1"/>
</dbReference>
<dbReference type="Gene3D" id="3.40.50.11720">
    <property type="entry name" value="3-Deoxy-D-manno-octulosonic-acid transferase, N-terminal domain"/>
    <property type="match status" value="1"/>
</dbReference>
<dbReference type="Pfam" id="PF04413">
    <property type="entry name" value="Glycos_transf_N"/>
    <property type="match status" value="1"/>
</dbReference>
<dbReference type="FunFam" id="3.40.50.11720:FF:000001">
    <property type="entry name" value="3-deoxy-D-manno-octulosonic acid transferase"/>
    <property type="match status" value="1"/>
</dbReference>
<dbReference type="PANTHER" id="PTHR42755:SF1">
    <property type="entry name" value="3-DEOXY-D-MANNO-OCTULOSONIC ACID TRANSFERASE, MITOCHONDRIAL-RELATED"/>
    <property type="match status" value="1"/>
</dbReference>
<dbReference type="GO" id="GO:0005886">
    <property type="term" value="C:plasma membrane"/>
    <property type="evidence" value="ECO:0007669"/>
    <property type="project" value="TreeGrafter"/>
</dbReference>
<comment type="catalytic activity">
    <reaction evidence="5">
        <text>lipid IVA (E. coli) + CMP-3-deoxy-beta-D-manno-octulosonate = alpha-Kdo-(2-&gt;6)-lipid IVA (E. coli) + CMP + H(+)</text>
        <dbReference type="Rhea" id="RHEA:28066"/>
        <dbReference type="ChEBI" id="CHEBI:15378"/>
        <dbReference type="ChEBI" id="CHEBI:58603"/>
        <dbReference type="ChEBI" id="CHEBI:60364"/>
        <dbReference type="ChEBI" id="CHEBI:60377"/>
        <dbReference type="ChEBI" id="CHEBI:85987"/>
        <dbReference type="EC" id="2.4.99.12"/>
    </reaction>
</comment>
<feature type="site" description="Transition state stabilizer" evidence="7">
    <location>
        <position position="218"/>
    </location>
</feature>
<sequence length="444" mass="49586">MERERGEILYQIYRALTYATSPMIRLHLRWRRFRGLEHSTRWPERLGRPSAPRPPGPLVWFHAVSLGEGMAAIPVVKCCVTRRPDVSVLMTSTTMSAFEVVNSRLSPNVIYQFAPLDTPAAVKAFLGYWKPNVLVLLESELWPNLIMDAAKNGITLALVNARISVKSFRRWSLSAICPLAALLLSKFSLIAPLSNMQAIQFQLLQAPPSIIGFSGDLKYAVDDSILSEGDDSLRELQELLSCRKVWMAASLHKGEEKIMLRAHEALKEVYPEILTIIVPRHPQHARQIAMTLQKKGITVALRSRSDTLSLGTQIYVVDTLGELRKLYRLTPIAVIGGSFLPGLSGHNISEAAIVGCAILTGHFLGHFNHMVQELQRINPYSVLQVSESLLVEALTELFSDAKILESRREAAKQAFNGLSHGIIEKTWGLLQYHILDRSLSNEDA</sequence>
<proteinExistence type="inferred from homology"/>
<organism evidence="9 10">
    <name type="scientific">Oldenlandia corymbosa var. corymbosa</name>
    <dbReference type="NCBI Taxonomy" id="529605"/>
    <lineage>
        <taxon>Eukaryota</taxon>
        <taxon>Viridiplantae</taxon>
        <taxon>Streptophyta</taxon>
        <taxon>Embryophyta</taxon>
        <taxon>Tracheophyta</taxon>
        <taxon>Spermatophyta</taxon>
        <taxon>Magnoliopsida</taxon>
        <taxon>eudicotyledons</taxon>
        <taxon>Gunneridae</taxon>
        <taxon>Pentapetalae</taxon>
        <taxon>asterids</taxon>
        <taxon>lamiids</taxon>
        <taxon>Gentianales</taxon>
        <taxon>Rubiaceae</taxon>
        <taxon>Rubioideae</taxon>
        <taxon>Spermacoceae</taxon>
        <taxon>Hedyotis-Oldenlandia complex</taxon>
        <taxon>Oldenlandia</taxon>
    </lineage>
</organism>
<dbReference type="GO" id="GO:0009245">
    <property type="term" value="P:lipid A biosynthetic process"/>
    <property type="evidence" value="ECO:0007669"/>
    <property type="project" value="TreeGrafter"/>
</dbReference>
<evidence type="ECO:0000313" key="9">
    <source>
        <dbReference type="EMBL" id="CAI9097846.1"/>
    </source>
</evidence>